<dbReference type="FunFam" id="1.10.630.10:FF:000126">
    <property type="entry name" value="Predicted protein"/>
    <property type="match status" value="1"/>
</dbReference>
<dbReference type="InterPro" id="IPR017972">
    <property type="entry name" value="Cyt_P450_CS"/>
</dbReference>
<keyword evidence="13" id="KW-1185">Reference proteome</keyword>
<evidence type="ECO:0008006" key="14">
    <source>
        <dbReference type="Google" id="ProtNLM"/>
    </source>
</evidence>
<evidence type="ECO:0000256" key="9">
    <source>
        <dbReference type="ARBA" id="ARBA00023033"/>
    </source>
</evidence>
<evidence type="ECO:0000256" key="8">
    <source>
        <dbReference type="ARBA" id="ARBA00023004"/>
    </source>
</evidence>
<evidence type="ECO:0000313" key="13">
    <source>
        <dbReference type="Proteomes" id="UP001632038"/>
    </source>
</evidence>
<keyword evidence="4 10" id="KW-0349">Heme</keyword>
<protein>
    <recommendedName>
        <fullName evidence="14">Cytochrome P450</fullName>
    </recommendedName>
</protein>
<dbReference type="GO" id="GO:0016020">
    <property type="term" value="C:membrane"/>
    <property type="evidence" value="ECO:0007669"/>
    <property type="project" value="UniProtKB-SubCell"/>
</dbReference>
<evidence type="ECO:0000256" key="5">
    <source>
        <dbReference type="ARBA" id="ARBA00022723"/>
    </source>
</evidence>
<name>A0ABD3BFD5_9LAMI</name>
<dbReference type="PANTHER" id="PTHR47953:SF16">
    <property type="entry name" value="CYTOCHROME P450 71D8"/>
    <property type="match status" value="1"/>
</dbReference>
<evidence type="ECO:0000256" key="3">
    <source>
        <dbReference type="ARBA" id="ARBA00010617"/>
    </source>
</evidence>
<dbReference type="InterPro" id="IPR052306">
    <property type="entry name" value="CYP450_71D"/>
</dbReference>
<dbReference type="GO" id="GO:0004497">
    <property type="term" value="F:monooxygenase activity"/>
    <property type="evidence" value="ECO:0007669"/>
    <property type="project" value="UniProtKB-KW"/>
</dbReference>
<keyword evidence="8 10" id="KW-0408">Iron</keyword>
<dbReference type="GO" id="GO:0046872">
    <property type="term" value="F:metal ion binding"/>
    <property type="evidence" value="ECO:0007669"/>
    <property type="project" value="UniProtKB-KW"/>
</dbReference>
<dbReference type="CDD" id="cd11072">
    <property type="entry name" value="CYP71-like"/>
    <property type="match status" value="1"/>
</dbReference>
<dbReference type="PRINTS" id="PR00385">
    <property type="entry name" value="P450"/>
</dbReference>
<dbReference type="PRINTS" id="PR00463">
    <property type="entry name" value="EP450I"/>
</dbReference>
<comment type="cofactor">
    <cofactor evidence="1 10">
        <name>heme</name>
        <dbReference type="ChEBI" id="CHEBI:30413"/>
    </cofactor>
</comment>
<evidence type="ECO:0000256" key="10">
    <source>
        <dbReference type="PIRSR" id="PIRSR602401-1"/>
    </source>
</evidence>
<dbReference type="EMBL" id="JAVIJP010000099">
    <property type="protein sequence ID" value="KAL3616115.1"/>
    <property type="molecule type" value="Genomic_DNA"/>
</dbReference>
<dbReference type="GO" id="GO:0016705">
    <property type="term" value="F:oxidoreductase activity, acting on paired donors, with incorporation or reduction of molecular oxygen"/>
    <property type="evidence" value="ECO:0007669"/>
    <property type="project" value="UniProtKB-ARBA"/>
</dbReference>
<dbReference type="PANTHER" id="PTHR47953">
    <property type="entry name" value="OS08G0105600 PROTEIN"/>
    <property type="match status" value="1"/>
</dbReference>
<reference evidence="13" key="1">
    <citation type="journal article" date="2024" name="IScience">
        <title>Strigolactones Initiate the Formation of Haustorium-like Structures in Castilleja.</title>
        <authorList>
            <person name="Buerger M."/>
            <person name="Peterson D."/>
            <person name="Chory J."/>
        </authorList>
    </citation>
    <scope>NUCLEOTIDE SEQUENCE [LARGE SCALE GENOMIC DNA]</scope>
</reference>
<feature type="binding site" description="axial binding residue" evidence="10">
    <location>
        <position position="288"/>
    </location>
    <ligand>
        <name>heme</name>
        <dbReference type="ChEBI" id="CHEBI:30413"/>
    </ligand>
    <ligandPart>
        <name>Fe</name>
        <dbReference type="ChEBI" id="CHEBI:18248"/>
    </ligandPart>
</feature>
<dbReference type="InterPro" id="IPR002401">
    <property type="entry name" value="Cyt_P450_E_grp-I"/>
</dbReference>
<evidence type="ECO:0000256" key="6">
    <source>
        <dbReference type="ARBA" id="ARBA00022968"/>
    </source>
</evidence>
<keyword evidence="6" id="KW-0812">Transmembrane</keyword>
<evidence type="ECO:0000256" key="11">
    <source>
        <dbReference type="RuleBase" id="RU000461"/>
    </source>
</evidence>
<sequence length="413" mass="46548">MQDETSRLVRSLQSLPSGEAVNLTDKIATLSSTITCRAAFGEVLRDKDKLIDLTKKASAVAGGLELADLFPSFKLLHYLSWNKYKLLSMRNKLDAILSLFVEEHRQKQSGGEFGGEDILDVLLRMQKNKELEFPITNDNIKAVIFDMFSGGTETSSTTIDWVMVELMKNPHVMEKVQNEIREAFNGKTTIEERDIQALTYLKLVIKESLRLHPPFPLLPRACREECKVDGYTIPLKSKIIVHVWSMGRDAEYWPEPEIFKPERFESNSVDFLGSNFEFLPFGAGRRFCPGMNFGLATVELSLAQLLYHFDWKMAEGMSPDDIDMTETGEMAVSRKNAQGSSNDAAQAQGSSWMQDPVHVPVGPITRARAKKFKESLMGLIQEVWAQELLKKPIGEADSPCLINLTMCKWAVQT</sequence>
<dbReference type="SUPFAM" id="SSF48264">
    <property type="entry name" value="Cytochrome P450"/>
    <property type="match status" value="1"/>
</dbReference>
<evidence type="ECO:0000256" key="1">
    <source>
        <dbReference type="ARBA" id="ARBA00001971"/>
    </source>
</evidence>
<dbReference type="InterPro" id="IPR036396">
    <property type="entry name" value="Cyt_P450_sf"/>
</dbReference>
<dbReference type="PROSITE" id="PS00086">
    <property type="entry name" value="CYTOCHROME_P450"/>
    <property type="match status" value="1"/>
</dbReference>
<keyword evidence="9 11" id="KW-0503">Monooxygenase</keyword>
<dbReference type="Gene3D" id="1.10.630.10">
    <property type="entry name" value="Cytochrome P450"/>
    <property type="match status" value="1"/>
</dbReference>
<dbReference type="AlphaFoldDB" id="A0ABD3BFD5"/>
<keyword evidence="6" id="KW-0735">Signal-anchor</keyword>
<comment type="similarity">
    <text evidence="3 11">Belongs to the cytochrome P450 family.</text>
</comment>
<comment type="caution">
    <text evidence="12">The sequence shown here is derived from an EMBL/GenBank/DDBJ whole genome shotgun (WGS) entry which is preliminary data.</text>
</comment>
<proteinExistence type="inferred from homology"/>
<evidence type="ECO:0000313" key="12">
    <source>
        <dbReference type="EMBL" id="KAL3616115.1"/>
    </source>
</evidence>
<evidence type="ECO:0000256" key="4">
    <source>
        <dbReference type="ARBA" id="ARBA00022617"/>
    </source>
</evidence>
<evidence type="ECO:0000256" key="7">
    <source>
        <dbReference type="ARBA" id="ARBA00023002"/>
    </source>
</evidence>
<keyword evidence="7 11" id="KW-0560">Oxidoreductase</keyword>
<dbReference type="Proteomes" id="UP001632038">
    <property type="component" value="Unassembled WGS sequence"/>
</dbReference>
<keyword evidence="5 10" id="KW-0479">Metal-binding</keyword>
<dbReference type="InterPro" id="IPR001128">
    <property type="entry name" value="Cyt_P450"/>
</dbReference>
<gene>
    <name evidence="12" type="ORF">CASFOL_040409</name>
</gene>
<accession>A0ABD3BFD5</accession>
<evidence type="ECO:0000256" key="2">
    <source>
        <dbReference type="ARBA" id="ARBA00004606"/>
    </source>
</evidence>
<organism evidence="12 13">
    <name type="scientific">Castilleja foliolosa</name>
    <dbReference type="NCBI Taxonomy" id="1961234"/>
    <lineage>
        <taxon>Eukaryota</taxon>
        <taxon>Viridiplantae</taxon>
        <taxon>Streptophyta</taxon>
        <taxon>Embryophyta</taxon>
        <taxon>Tracheophyta</taxon>
        <taxon>Spermatophyta</taxon>
        <taxon>Magnoliopsida</taxon>
        <taxon>eudicotyledons</taxon>
        <taxon>Gunneridae</taxon>
        <taxon>Pentapetalae</taxon>
        <taxon>asterids</taxon>
        <taxon>lamiids</taxon>
        <taxon>Lamiales</taxon>
        <taxon>Orobanchaceae</taxon>
        <taxon>Pedicularideae</taxon>
        <taxon>Castillejinae</taxon>
        <taxon>Castilleja</taxon>
    </lineage>
</organism>
<dbReference type="Pfam" id="PF00067">
    <property type="entry name" value="p450"/>
    <property type="match status" value="1"/>
</dbReference>
<comment type="subcellular location">
    <subcellularLocation>
        <location evidence="2">Membrane</location>
        <topology evidence="2">Single-pass type II membrane protein</topology>
    </subcellularLocation>
</comment>